<proteinExistence type="predicted"/>
<dbReference type="Gene3D" id="1.20.1050.10">
    <property type="match status" value="1"/>
</dbReference>
<dbReference type="AlphaFoldDB" id="A0AA86J6N6"/>
<dbReference type="CDD" id="cd03196">
    <property type="entry name" value="GST_C_5"/>
    <property type="match status" value="1"/>
</dbReference>
<dbReference type="GO" id="GO:0005737">
    <property type="term" value="C:cytoplasm"/>
    <property type="evidence" value="ECO:0007669"/>
    <property type="project" value="TreeGrafter"/>
</dbReference>
<dbReference type="PROSITE" id="PS50405">
    <property type="entry name" value="GST_CTER"/>
    <property type="match status" value="1"/>
</dbReference>
<dbReference type="Pfam" id="PF13410">
    <property type="entry name" value="GST_C_2"/>
    <property type="match status" value="1"/>
</dbReference>
<dbReference type="InterPro" id="IPR010987">
    <property type="entry name" value="Glutathione-S-Trfase_C-like"/>
</dbReference>
<dbReference type="Pfam" id="PF13417">
    <property type="entry name" value="GST_N_3"/>
    <property type="match status" value="1"/>
</dbReference>
<feature type="domain" description="GST C-terminal" evidence="2">
    <location>
        <begin position="110"/>
        <end position="240"/>
    </location>
</feature>
<accession>A0AA86J6N6</accession>
<dbReference type="CDD" id="cd03060">
    <property type="entry name" value="GST_N_Omega_like"/>
    <property type="match status" value="1"/>
</dbReference>
<dbReference type="InterPro" id="IPR004045">
    <property type="entry name" value="Glutathione_S-Trfase_N"/>
</dbReference>
<dbReference type="InterPro" id="IPR036249">
    <property type="entry name" value="Thioredoxin-like_sf"/>
</dbReference>
<feature type="domain" description="GST N-terminal" evidence="1">
    <location>
        <begin position="26"/>
        <end position="105"/>
    </location>
</feature>
<dbReference type="Gene3D" id="3.40.30.10">
    <property type="entry name" value="Glutaredoxin"/>
    <property type="match status" value="1"/>
</dbReference>
<reference evidence="3 4" key="1">
    <citation type="submission" date="2023-10" db="EMBL/GenBank/DDBJ databases">
        <title>Complete Genome Sequence of Limnobacter thiooxidans CS-K2T, Isolated from freshwater lake sediments in Bavaria, Germany.</title>
        <authorList>
            <person name="Naruki M."/>
            <person name="Watanabe A."/>
            <person name="Warashina T."/>
            <person name="Morita T."/>
            <person name="Arakawa K."/>
        </authorList>
    </citation>
    <scope>NUCLEOTIDE SEQUENCE [LARGE SCALE GENOMIC DNA]</scope>
    <source>
        <strain evidence="3 4">CS-K2</strain>
    </source>
</reference>
<dbReference type="SUPFAM" id="SSF47616">
    <property type="entry name" value="GST C-terminal domain-like"/>
    <property type="match status" value="1"/>
</dbReference>
<name>A0AA86J6N6_9BURK</name>
<organism evidence="3 4">
    <name type="scientific">Limnobacter thiooxidans</name>
    <dbReference type="NCBI Taxonomy" id="131080"/>
    <lineage>
        <taxon>Bacteria</taxon>
        <taxon>Pseudomonadati</taxon>
        <taxon>Pseudomonadota</taxon>
        <taxon>Betaproteobacteria</taxon>
        <taxon>Burkholderiales</taxon>
        <taxon>Burkholderiaceae</taxon>
        <taxon>Limnobacter</taxon>
    </lineage>
</organism>
<dbReference type="PANTHER" id="PTHR43968:SF6">
    <property type="entry name" value="GLUTATHIONE S-TRANSFERASE OMEGA"/>
    <property type="match status" value="1"/>
</dbReference>
<protein>
    <submittedName>
        <fullName evidence="3">Glutathione S-transferase</fullName>
    </submittedName>
</protein>
<dbReference type="PANTHER" id="PTHR43968">
    <property type="match status" value="1"/>
</dbReference>
<dbReference type="KEGG" id="lto:RGQ30_09110"/>
<dbReference type="Proteomes" id="UP001329151">
    <property type="component" value="Chromosome"/>
</dbReference>
<evidence type="ECO:0000313" key="4">
    <source>
        <dbReference type="Proteomes" id="UP001329151"/>
    </source>
</evidence>
<evidence type="ECO:0000313" key="3">
    <source>
        <dbReference type="EMBL" id="BET25410.1"/>
    </source>
</evidence>
<evidence type="ECO:0000259" key="1">
    <source>
        <dbReference type="PROSITE" id="PS50404"/>
    </source>
</evidence>
<dbReference type="EMBL" id="AP028947">
    <property type="protein sequence ID" value="BET25410.1"/>
    <property type="molecule type" value="Genomic_DNA"/>
</dbReference>
<evidence type="ECO:0000259" key="2">
    <source>
        <dbReference type="PROSITE" id="PS50405"/>
    </source>
</evidence>
<dbReference type="InterPro" id="IPR036282">
    <property type="entry name" value="Glutathione-S-Trfase_C_sf"/>
</dbReference>
<sequence length="249" mass="28234">MSVNAENVDSPNQELNDPALTGHLLGLPVLYSFRRCPYAMRARLAIVAAGVKVEVRELVLRAKPPHMLEISPKGTVPVLWLQDGTVIDESLDVMRWAVSQNFPSDWLVLNDAQQRQGDEWIALLDGEFKRNLDRYKYPHRYHVNTPTETYVCDPLEHRNVCVAILVRWNEVLESNGAFLFGGKPSFADYAILPFVRQFRIADEAWFDSMPGCDALKAWLGVFLASNILEQAMPKLKPWQLGDEPLTFPG</sequence>
<dbReference type="PROSITE" id="PS50404">
    <property type="entry name" value="GST_NTER"/>
    <property type="match status" value="1"/>
</dbReference>
<dbReference type="SFLD" id="SFLDS00019">
    <property type="entry name" value="Glutathione_Transferase_(cytos"/>
    <property type="match status" value="1"/>
</dbReference>
<dbReference type="InterPro" id="IPR050983">
    <property type="entry name" value="GST_Omega/HSP26"/>
</dbReference>
<dbReference type="SUPFAM" id="SSF52833">
    <property type="entry name" value="Thioredoxin-like"/>
    <property type="match status" value="1"/>
</dbReference>
<keyword evidence="4" id="KW-1185">Reference proteome</keyword>
<gene>
    <name evidence="3" type="ORF">RGQ30_09110</name>
</gene>
<dbReference type="InterPro" id="IPR040079">
    <property type="entry name" value="Glutathione_S-Trfase"/>
</dbReference>